<protein>
    <recommendedName>
        <fullName evidence="3">Tetratricopeptide repeat protein</fullName>
    </recommendedName>
</protein>
<name>A0ABY5YFG8_9DEIO</name>
<organism evidence="1 2">
    <name type="scientific">Deinococcus rubellus</name>
    <dbReference type="NCBI Taxonomy" id="1889240"/>
    <lineage>
        <taxon>Bacteria</taxon>
        <taxon>Thermotogati</taxon>
        <taxon>Deinococcota</taxon>
        <taxon>Deinococci</taxon>
        <taxon>Deinococcales</taxon>
        <taxon>Deinococcaceae</taxon>
        <taxon>Deinococcus</taxon>
    </lineage>
</organism>
<dbReference type="RefSeq" id="WP_260559739.1">
    <property type="nucleotide sequence ID" value="NZ_BAABEC010000172.1"/>
</dbReference>
<proteinExistence type="predicted"/>
<reference evidence="1" key="1">
    <citation type="submission" date="2022-09" db="EMBL/GenBank/DDBJ databases">
        <title>genome sequence of Deinococcus rubellus.</title>
        <authorList>
            <person name="Srinivasan S."/>
        </authorList>
    </citation>
    <scope>NUCLEOTIDE SEQUENCE</scope>
    <source>
        <strain evidence="1">Ant6</strain>
    </source>
</reference>
<gene>
    <name evidence="1" type="ORF">N0D28_11945</name>
</gene>
<evidence type="ECO:0000313" key="1">
    <source>
        <dbReference type="EMBL" id="UWX63451.1"/>
    </source>
</evidence>
<sequence>MKLADLQLLPDDSRPAALRDWVPVQDEVLGAAALALGTGLPDLARRWAQSAGPAGAALEAAAALRLGQLQEALELIGPLPGDARRAVLLARAHWLGGDPDSCWAEAARSQARQEGDAPALVAAVTVLGEVQLSDARAALRTLAEGLKVAEMTGEAADAHLLAVLAYVQRFVGSGAMGSEVKAHRTAHKALERSAPRSPARVWALLALGREVEARAEAEAGQLAAGWWPRH</sequence>
<evidence type="ECO:0000313" key="2">
    <source>
        <dbReference type="Proteomes" id="UP001060261"/>
    </source>
</evidence>
<dbReference type="Proteomes" id="UP001060261">
    <property type="component" value="Chromosome"/>
</dbReference>
<evidence type="ECO:0008006" key="3">
    <source>
        <dbReference type="Google" id="ProtNLM"/>
    </source>
</evidence>
<accession>A0ABY5YFG8</accession>
<keyword evidence="2" id="KW-1185">Reference proteome</keyword>
<dbReference type="EMBL" id="CP104213">
    <property type="protein sequence ID" value="UWX63451.1"/>
    <property type="molecule type" value="Genomic_DNA"/>
</dbReference>